<dbReference type="PROSITE" id="PS50092">
    <property type="entry name" value="TSP1"/>
    <property type="match status" value="6"/>
</dbReference>
<dbReference type="SMART" id="SM00209">
    <property type="entry name" value="TSP1"/>
    <property type="match status" value="5"/>
</dbReference>
<dbReference type="InterPro" id="IPR001007">
    <property type="entry name" value="VWF_dom"/>
</dbReference>
<evidence type="ECO:0000259" key="4">
    <source>
        <dbReference type="PROSITE" id="PS01225"/>
    </source>
</evidence>
<evidence type="ECO:0000256" key="1">
    <source>
        <dbReference type="ARBA" id="ARBA00022729"/>
    </source>
</evidence>
<dbReference type="PROSITE" id="PS01225">
    <property type="entry name" value="CTCK_2"/>
    <property type="match status" value="1"/>
</dbReference>
<dbReference type="SMART" id="SM00041">
    <property type="entry name" value="CT"/>
    <property type="match status" value="1"/>
</dbReference>
<dbReference type="CDD" id="cd19941">
    <property type="entry name" value="TIL"/>
    <property type="match status" value="2"/>
</dbReference>
<organism evidence="6 7">
    <name type="scientific">Littorina saxatilis</name>
    <dbReference type="NCBI Taxonomy" id="31220"/>
    <lineage>
        <taxon>Eukaryota</taxon>
        <taxon>Metazoa</taxon>
        <taxon>Spiralia</taxon>
        <taxon>Lophotrochozoa</taxon>
        <taxon>Mollusca</taxon>
        <taxon>Gastropoda</taxon>
        <taxon>Caenogastropoda</taxon>
        <taxon>Littorinimorpha</taxon>
        <taxon>Littorinoidea</taxon>
        <taxon>Littorinidae</taxon>
        <taxon>Littorina</taxon>
    </lineage>
</organism>
<evidence type="ECO:0000313" key="6">
    <source>
        <dbReference type="EMBL" id="KAK7109156.1"/>
    </source>
</evidence>
<dbReference type="Pfam" id="PF01826">
    <property type="entry name" value="TIL"/>
    <property type="match status" value="2"/>
</dbReference>
<feature type="domain" description="CTCK" evidence="4">
    <location>
        <begin position="668"/>
        <end position="763"/>
    </location>
</feature>
<dbReference type="SUPFAM" id="SSF82895">
    <property type="entry name" value="TSP-1 type 1 repeat"/>
    <property type="match status" value="3"/>
</dbReference>
<dbReference type="InterPro" id="IPR036383">
    <property type="entry name" value="TSP1_rpt_sf"/>
</dbReference>
<dbReference type="SUPFAM" id="SSF57567">
    <property type="entry name" value="Serine protease inhibitors"/>
    <property type="match status" value="2"/>
</dbReference>
<evidence type="ECO:0000259" key="5">
    <source>
        <dbReference type="PROSITE" id="PS50184"/>
    </source>
</evidence>
<proteinExistence type="predicted"/>
<sequence>MTTLLSVCTAEYDWSDWGPCLPCYSSEGVRNRTGTCISCCVGEDDIIETEPCNDCQCEVTAEDIEYQLGFLPEDNVLGTIEDSDIVIEIDANGTFYLEYNTTVVGKCHECQCLFNGSFVCSVDLCSTTVVTVTRTPTTVTPPLCRTSWTQWSQCPPEDCNATTTRTRYCNTSDPNCRCLSPGDTEVAPCNLCSSTTSSVTPYFISSSTMCPPDKHKDCYNLCNDTCRYHNDPSCEVTSDECVERCKCPDGYLEDDTGDCVKIDQCPCYHNGTWYPPGFNVTYPDSCEQCSCDSNHGYNCSSIPGCCIYPDWTEWSPCNATCAQGVQTRRKVGLNPECPEDLEQERPCNGSCVCVIEGQEYPNGTSVPPDDECSKCTCVNNDTECEPDPNLTVNGTWTTWGEWSLCTGSSNCRDYMRTRCRYCSAPKCGGIDCEGSSIDVEPCSELPCCAVFKWSEWSDCSVRCQGGSRSRTKIFADDATAEECANTDVIEYEECGDCENCPEDDTTWTAWSDCSTTSAAACGWGQRSRTRPGPACSGVKEDDAESCFLGPCECPDDLQYSNHSECQPTCLQRHPDPACLLTPTPGCVCPAGMVLEGTECVPPETCDQCVYNNVTYQPGEQWECGTCGLCQCCGGHVTTVPRPCPDISDCNLDTHRLEISDDECCPIKCVEKKCELKTEPPVKLTVGECISREPVTVQYCEGECKRSSHRLDYTKSTLGEKECTCCAAQIASYTDITLDCPGGVTKEHTIPILGKCLCDVSVCPA</sequence>
<dbReference type="Gene3D" id="2.10.25.10">
    <property type="entry name" value="Laminin"/>
    <property type="match status" value="2"/>
</dbReference>
<dbReference type="InterPro" id="IPR000884">
    <property type="entry name" value="TSP1_rpt"/>
</dbReference>
<keyword evidence="1" id="KW-0732">Signal</keyword>
<evidence type="ECO:0000313" key="7">
    <source>
        <dbReference type="Proteomes" id="UP001374579"/>
    </source>
</evidence>
<dbReference type="Gene3D" id="2.20.100.10">
    <property type="entry name" value="Thrombospondin type-1 (TSP1) repeat"/>
    <property type="match status" value="3"/>
</dbReference>
<dbReference type="EMBL" id="JBAMIC010000003">
    <property type="protein sequence ID" value="KAK7109156.1"/>
    <property type="molecule type" value="Genomic_DNA"/>
</dbReference>
<dbReference type="PROSITE" id="PS01185">
    <property type="entry name" value="CTCK_1"/>
    <property type="match status" value="1"/>
</dbReference>
<evidence type="ECO:0000256" key="3">
    <source>
        <dbReference type="PROSITE-ProRule" id="PRU00039"/>
    </source>
</evidence>
<feature type="domain" description="VWFC" evidence="5">
    <location>
        <begin position="606"/>
        <end position="669"/>
    </location>
</feature>
<protein>
    <recommendedName>
        <fullName evidence="8">CTCK domain-containing protein</fullName>
    </recommendedName>
</protein>
<reference evidence="6 7" key="1">
    <citation type="submission" date="2024-02" db="EMBL/GenBank/DDBJ databases">
        <title>Chromosome-scale genome assembly of the rough periwinkle Littorina saxatilis.</title>
        <authorList>
            <person name="De Jode A."/>
            <person name="Faria R."/>
            <person name="Formenti G."/>
            <person name="Sims Y."/>
            <person name="Smith T.P."/>
            <person name="Tracey A."/>
            <person name="Wood J.M.D."/>
            <person name="Zagrodzka Z.B."/>
            <person name="Johannesson K."/>
            <person name="Butlin R.K."/>
            <person name="Leder E.H."/>
        </authorList>
    </citation>
    <scope>NUCLEOTIDE SEQUENCE [LARGE SCALE GENOMIC DNA]</scope>
    <source>
        <strain evidence="6">Snail1</strain>
        <tissue evidence="6">Muscle</tissue>
    </source>
</reference>
<keyword evidence="7" id="KW-1185">Reference proteome</keyword>
<accession>A0AAN9GIC1</accession>
<keyword evidence="2" id="KW-1015">Disulfide bond</keyword>
<evidence type="ECO:0008006" key="8">
    <source>
        <dbReference type="Google" id="ProtNLM"/>
    </source>
</evidence>
<comment type="caution">
    <text evidence="6">The sequence shown here is derived from an EMBL/GenBank/DDBJ whole genome shotgun (WGS) entry which is preliminary data.</text>
</comment>
<dbReference type="SMART" id="SM00214">
    <property type="entry name" value="VWC"/>
    <property type="match status" value="1"/>
</dbReference>
<evidence type="ECO:0000256" key="2">
    <source>
        <dbReference type="ARBA" id="ARBA00023157"/>
    </source>
</evidence>
<dbReference type="PROSITE" id="PS50184">
    <property type="entry name" value="VWFC_2"/>
    <property type="match status" value="1"/>
</dbReference>
<gene>
    <name evidence="6" type="ORF">V1264_013247</name>
</gene>
<dbReference type="InterPro" id="IPR006207">
    <property type="entry name" value="Cys_knot_C"/>
</dbReference>
<name>A0AAN9GIC1_9CAEN</name>
<dbReference type="Proteomes" id="UP001374579">
    <property type="component" value="Unassembled WGS sequence"/>
</dbReference>
<dbReference type="Pfam" id="PF00090">
    <property type="entry name" value="TSP_1"/>
    <property type="match status" value="4"/>
</dbReference>
<dbReference type="InterPro" id="IPR036084">
    <property type="entry name" value="Ser_inhib-like_sf"/>
</dbReference>
<dbReference type="AlphaFoldDB" id="A0AAN9GIC1"/>
<dbReference type="InterPro" id="IPR002919">
    <property type="entry name" value="TIL_dom"/>
</dbReference>
<comment type="caution">
    <text evidence="3">Lacks conserved residue(s) required for the propagation of feature annotation.</text>
</comment>